<reference evidence="2 3" key="1">
    <citation type="submission" date="2023-01" db="EMBL/GenBank/DDBJ databases">
        <title>Analysis of 21 Apiospora genomes using comparative genomics revels a genus with tremendous synthesis potential of carbohydrate active enzymes and secondary metabolites.</title>
        <authorList>
            <person name="Sorensen T."/>
        </authorList>
    </citation>
    <scope>NUCLEOTIDE SEQUENCE [LARGE SCALE GENOMIC DNA]</scope>
    <source>
        <strain evidence="2 3">CBS 83171</strain>
    </source>
</reference>
<evidence type="ECO:0000313" key="2">
    <source>
        <dbReference type="EMBL" id="KAK8057407.1"/>
    </source>
</evidence>
<feature type="region of interest" description="Disordered" evidence="1">
    <location>
        <begin position="1"/>
        <end position="23"/>
    </location>
</feature>
<accession>A0ABR1UES3</accession>
<comment type="caution">
    <text evidence="2">The sequence shown here is derived from an EMBL/GenBank/DDBJ whole genome shotgun (WGS) entry which is preliminary data.</text>
</comment>
<keyword evidence="3" id="KW-1185">Reference proteome</keyword>
<evidence type="ECO:0000256" key="1">
    <source>
        <dbReference type="SAM" id="MobiDB-lite"/>
    </source>
</evidence>
<organism evidence="2 3">
    <name type="scientific">Apiospora saccharicola</name>
    <dbReference type="NCBI Taxonomy" id="335842"/>
    <lineage>
        <taxon>Eukaryota</taxon>
        <taxon>Fungi</taxon>
        <taxon>Dikarya</taxon>
        <taxon>Ascomycota</taxon>
        <taxon>Pezizomycotina</taxon>
        <taxon>Sordariomycetes</taxon>
        <taxon>Xylariomycetidae</taxon>
        <taxon>Amphisphaeriales</taxon>
        <taxon>Apiosporaceae</taxon>
        <taxon>Apiospora</taxon>
    </lineage>
</organism>
<gene>
    <name evidence="2" type="ORF">PG996_011344</name>
</gene>
<dbReference type="EMBL" id="JAQQWM010000007">
    <property type="protein sequence ID" value="KAK8057407.1"/>
    <property type="molecule type" value="Genomic_DNA"/>
</dbReference>
<evidence type="ECO:0000313" key="3">
    <source>
        <dbReference type="Proteomes" id="UP001446871"/>
    </source>
</evidence>
<name>A0ABR1UES3_9PEZI</name>
<proteinExistence type="predicted"/>
<sequence length="73" mass="7538">MFDSGADAGSSRSGFAGNTSGKAKDEVSIVALDNNSEEYILQGLVPVVPAGITKTVQVTVENRSNYGKGDDMA</sequence>
<protein>
    <submittedName>
        <fullName evidence="2">Uncharacterized protein</fullName>
    </submittedName>
</protein>
<feature type="compositionally biased region" description="Low complexity" evidence="1">
    <location>
        <begin position="1"/>
        <end position="17"/>
    </location>
</feature>
<dbReference type="Proteomes" id="UP001446871">
    <property type="component" value="Unassembled WGS sequence"/>
</dbReference>